<dbReference type="InterPro" id="IPR012337">
    <property type="entry name" value="RNaseH-like_sf"/>
</dbReference>
<keyword evidence="3" id="KW-1185">Reference proteome</keyword>
<dbReference type="SMART" id="SM00474">
    <property type="entry name" value="35EXOc"/>
    <property type="match status" value="1"/>
</dbReference>
<protein>
    <recommendedName>
        <fullName evidence="1">3'-5' exonuclease domain-containing protein</fullName>
    </recommendedName>
</protein>
<dbReference type="GO" id="GO:0008408">
    <property type="term" value="F:3'-5' exonuclease activity"/>
    <property type="evidence" value="ECO:0007669"/>
    <property type="project" value="InterPro"/>
</dbReference>
<dbReference type="InterPro" id="IPR036397">
    <property type="entry name" value="RNaseH_sf"/>
</dbReference>
<dbReference type="GO" id="GO:0034587">
    <property type="term" value="P:piRNA processing"/>
    <property type="evidence" value="ECO:0007669"/>
    <property type="project" value="TreeGrafter"/>
</dbReference>
<dbReference type="OrthoDB" id="26838at2759"/>
<dbReference type="Pfam" id="PF01612">
    <property type="entry name" value="DNA_pol_A_exo1"/>
    <property type="match status" value="1"/>
</dbReference>
<dbReference type="InterPro" id="IPR052144">
    <property type="entry name" value="piRNA_biogenesis_EXD1"/>
</dbReference>
<dbReference type="InterPro" id="IPR002562">
    <property type="entry name" value="3'-5'_exonuclease_dom"/>
</dbReference>
<evidence type="ECO:0000313" key="2">
    <source>
        <dbReference type="EMBL" id="GFG31285.1"/>
    </source>
</evidence>
<dbReference type="Proteomes" id="UP000502823">
    <property type="component" value="Unassembled WGS sequence"/>
</dbReference>
<organism evidence="2 3">
    <name type="scientific">Coptotermes formosanus</name>
    <name type="common">Formosan subterranean termite</name>
    <dbReference type="NCBI Taxonomy" id="36987"/>
    <lineage>
        <taxon>Eukaryota</taxon>
        <taxon>Metazoa</taxon>
        <taxon>Ecdysozoa</taxon>
        <taxon>Arthropoda</taxon>
        <taxon>Hexapoda</taxon>
        <taxon>Insecta</taxon>
        <taxon>Pterygota</taxon>
        <taxon>Neoptera</taxon>
        <taxon>Polyneoptera</taxon>
        <taxon>Dictyoptera</taxon>
        <taxon>Blattodea</taxon>
        <taxon>Blattoidea</taxon>
        <taxon>Termitoidae</taxon>
        <taxon>Rhinotermitidae</taxon>
        <taxon>Coptotermes</taxon>
    </lineage>
</organism>
<sequence>MDGQYSKGQRLLVETTVGTVEGVFYSMDPGHNRLTLTKVVLHPSGKKRDGFYHYYRNEVITVRILDPGSYAGVSTENEAAGTWNLMRKVQPKVHADKVPGKVTESDVVMNSMPGYGHRRHTAMNHGKLSEQEYDALNKLVKNHVLITHVGDVFRKAVEDIKAEPSVGLSMDGTMFGRYSKASLVSFATPSCAFLFDIYSLGDAAFDNGLRDILESEKIEKVIHNCRLVSDCLHHKHRVTICNVFDTQVADLMVTQQRCGQFPRCVRSLPQCLNIYLNLPENLISHQQIREGYAVLDSLQWNKQPLPMKLEIAAVKNSVFLLQLREKIHQELMRPFYQCVDIFLSVVRDADQPEASEHQANDARVPIDLLSLNDRPKMAVADRKTLQSSVPNLSAR</sequence>
<feature type="domain" description="3'-5' exonuclease" evidence="1">
    <location>
        <begin position="143"/>
        <end position="332"/>
    </location>
</feature>
<dbReference type="EMBL" id="BLKM01000294">
    <property type="protein sequence ID" value="GFG31285.1"/>
    <property type="molecule type" value="Genomic_DNA"/>
</dbReference>
<dbReference type="PANTHER" id="PTHR46628:SF1">
    <property type="entry name" value="PIRNA BIOGENESIS PROTEIN EXD1"/>
    <property type="match status" value="1"/>
</dbReference>
<accession>A0A6L2PL78</accession>
<dbReference type="PANTHER" id="PTHR46628">
    <property type="entry name" value="PIRNA BIOGENESIS PROTEIN EXD1"/>
    <property type="match status" value="1"/>
</dbReference>
<evidence type="ECO:0000259" key="1">
    <source>
        <dbReference type="SMART" id="SM00474"/>
    </source>
</evidence>
<comment type="caution">
    <text evidence="2">The sequence shown here is derived from an EMBL/GenBank/DDBJ whole genome shotgun (WGS) entry which is preliminary data.</text>
</comment>
<dbReference type="Gene3D" id="3.30.420.10">
    <property type="entry name" value="Ribonuclease H-like superfamily/Ribonuclease H"/>
    <property type="match status" value="1"/>
</dbReference>
<name>A0A6L2PL78_COPFO</name>
<dbReference type="GO" id="GO:0003676">
    <property type="term" value="F:nucleic acid binding"/>
    <property type="evidence" value="ECO:0007669"/>
    <property type="project" value="InterPro"/>
</dbReference>
<reference evidence="3" key="1">
    <citation type="submission" date="2020-01" db="EMBL/GenBank/DDBJ databases">
        <title>Draft genome sequence of the Termite Coptotermes fromosanus.</title>
        <authorList>
            <person name="Itakura S."/>
            <person name="Yosikawa Y."/>
            <person name="Umezawa K."/>
        </authorList>
    </citation>
    <scope>NUCLEOTIDE SEQUENCE [LARGE SCALE GENOMIC DNA]</scope>
</reference>
<proteinExistence type="predicted"/>
<dbReference type="GO" id="GO:1990923">
    <property type="term" value="C:PET complex"/>
    <property type="evidence" value="ECO:0007669"/>
    <property type="project" value="TreeGrafter"/>
</dbReference>
<dbReference type="SUPFAM" id="SSF53098">
    <property type="entry name" value="Ribonuclease H-like"/>
    <property type="match status" value="1"/>
</dbReference>
<dbReference type="AlphaFoldDB" id="A0A6L2PL78"/>
<dbReference type="InParanoid" id="A0A6L2PL78"/>
<gene>
    <name evidence="2" type="ORF">Cfor_12850</name>
</gene>
<evidence type="ECO:0000313" key="3">
    <source>
        <dbReference type="Proteomes" id="UP000502823"/>
    </source>
</evidence>